<reference evidence="2" key="1">
    <citation type="journal article" date="2020" name="BMC Genomics">
        <title>Correction to: Identification and distribution of gene clusters required for synthesis of sphingolipid metabolism inhibitors in diverse species of the filamentous fungus Fusarium.</title>
        <authorList>
            <person name="Kim H.S."/>
            <person name="Lohmar J.M."/>
            <person name="Busman M."/>
            <person name="Brown D.W."/>
            <person name="Naumann T.A."/>
            <person name="Divon H.H."/>
            <person name="Lysoe E."/>
            <person name="Uhlig S."/>
            <person name="Proctor R.H."/>
        </authorList>
    </citation>
    <scope>NUCLEOTIDE SEQUENCE</scope>
    <source>
        <strain evidence="2">NRRL 22465</strain>
    </source>
</reference>
<dbReference type="OrthoDB" id="4739136at2759"/>
<comment type="caution">
    <text evidence="2">The sequence shown here is derived from an EMBL/GenBank/DDBJ whole genome shotgun (WGS) entry which is preliminary data.</text>
</comment>
<reference evidence="2" key="2">
    <citation type="submission" date="2020-05" db="EMBL/GenBank/DDBJ databases">
        <authorList>
            <person name="Kim H.-S."/>
            <person name="Proctor R.H."/>
            <person name="Brown D.W."/>
        </authorList>
    </citation>
    <scope>NUCLEOTIDE SEQUENCE</scope>
    <source>
        <strain evidence="2">NRRL 22465</strain>
    </source>
</reference>
<organism evidence="2 3">
    <name type="scientific">Fusarium zealandicum</name>
    <dbReference type="NCBI Taxonomy" id="1053134"/>
    <lineage>
        <taxon>Eukaryota</taxon>
        <taxon>Fungi</taxon>
        <taxon>Dikarya</taxon>
        <taxon>Ascomycota</taxon>
        <taxon>Pezizomycotina</taxon>
        <taxon>Sordariomycetes</taxon>
        <taxon>Hypocreomycetidae</taxon>
        <taxon>Hypocreales</taxon>
        <taxon>Nectriaceae</taxon>
        <taxon>Fusarium</taxon>
        <taxon>Fusarium staphyleae species complex</taxon>
    </lineage>
</organism>
<proteinExistence type="predicted"/>
<dbReference type="EMBL" id="JABEYC010000742">
    <property type="protein sequence ID" value="KAF4974506.1"/>
    <property type="molecule type" value="Genomic_DNA"/>
</dbReference>
<gene>
    <name evidence="2" type="ORF">FZEAL_8602</name>
</gene>
<protein>
    <submittedName>
        <fullName evidence="2">Uncharacterized protein</fullName>
    </submittedName>
</protein>
<dbReference type="AlphaFoldDB" id="A0A8H4XGP8"/>
<evidence type="ECO:0000256" key="1">
    <source>
        <dbReference type="SAM" id="MobiDB-lite"/>
    </source>
</evidence>
<dbReference type="Proteomes" id="UP000635477">
    <property type="component" value="Unassembled WGS sequence"/>
</dbReference>
<accession>A0A8H4XGP8</accession>
<feature type="compositionally biased region" description="Basic and acidic residues" evidence="1">
    <location>
        <begin position="10"/>
        <end position="19"/>
    </location>
</feature>
<evidence type="ECO:0000313" key="3">
    <source>
        <dbReference type="Proteomes" id="UP000635477"/>
    </source>
</evidence>
<name>A0A8H4XGP8_9HYPO</name>
<feature type="region of interest" description="Disordered" evidence="1">
    <location>
        <begin position="1"/>
        <end position="33"/>
    </location>
</feature>
<sequence length="453" mass="51012">MPTAKSILQVREDHVRKAEDDEYQGSPPSDKNLTQHLLPQGLDELETLNSIRRAHRVYITREKPNVLDIRCDSAYRLQQALQAINWAIRDMRLSNDHSTVRFLVQKPTNAIISDMIKAELGMRPHFVSRSPQSISNASAMNGHLQQLAAEITNSAESLMALNKTVGMRVNFGHLVIGKRKKGSQDEISHDDFVKLMDMYTVRGGGSFETKLQDASKAEKFLQFLVNSEQLACNDLGDVKKDCEVTVVAQGQEIKANAENMQGQRMQLSMVRTTKPETWGRLNWTVAAPDMQYDWSFRVDAWEKVDTPTGFKELAQKVWLVADANEDALFSVPHINTARLAMLDNEISQIRVKSSARVPYRETPYAIEVNVTKTLKGSHTRGEPEITWGVELYAPHWDESVNHASGGRKNWGKKMENIWWDEGPDVKSRLGGFFGTILEVQALLNRAGLDAASP</sequence>
<evidence type="ECO:0000313" key="2">
    <source>
        <dbReference type="EMBL" id="KAF4974506.1"/>
    </source>
</evidence>
<keyword evidence="3" id="KW-1185">Reference proteome</keyword>